<feature type="region of interest" description="Disordered" evidence="1">
    <location>
        <begin position="59"/>
        <end position="154"/>
    </location>
</feature>
<sequence length="564" mass="64002">MNNEAETVNAILQEIEDSNRKRVQSREIDENTTQILKTSLSPEYKAIWNDVNIQGDYDQYARSTGPSRRLTNGASPAKKECTPRSKENSTNSSASNDNSPRQKKTRVKLTRPKPEAKPTDSNQLPMMKSDNDVAKMKPDKAGDERREESLTESAPVIMHVKEDKTKKHTKAESINELVETTHKNVAKGQKVPIKETHGDTSNKAAEQLSAISATHQEQTDLKNEQKKNAPDHVSRNSNKSSKEFTPPIVTAVDFRGPALEQAVRFATRNGLLVETPGNEHRTQEGTVSRLSTLFMANYLGVGYEPSPNIIESIMVKPILPPLRQKPKTKIRRRPKRENKTLDKNQANLRNSEDKNKGSTKSLDPNNLPPVRDAHMYQWKHNAVPSKAKREMYLDQQAPRVKYRFPRAANDTDSVFEDVVRWRSKVRYCGKPAMYRRITSPTLGEVALRRKLTDRLPTRQERKVRPDPKDLQPTDGIETWRRPSSRNVINGSVKQFIKQKLREAHQDGSMTSPTVIEGFYDVSGHIKPKNIVAQPADVHNGGVVMSLPPPELPLRKLRPVWQRMR</sequence>
<feature type="region of interest" description="Disordered" evidence="1">
    <location>
        <begin position="214"/>
        <end position="244"/>
    </location>
</feature>
<reference evidence="2 3" key="1">
    <citation type="submission" date="2024-02" db="EMBL/GenBank/DDBJ databases">
        <authorList>
            <person name="Daric V."/>
            <person name="Darras S."/>
        </authorList>
    </citation>
    <scope>NUCLEOTIDE SEQUENCE [LARGE SCALE GENOMIC DNA]</scope>
</reference>
<feature type="region of interest" description="Disordered" evidence="1">
    <location>
        <begin position="322"/>
        <end position="371"/>
    </location>
</feature>
<organism evidence="2 3">
    <name type="scientific">Clavelina lepadiformis</name>
    <name type="common">Light-bulb sea squirt</name>
    <name type="synonym">Ascidia lepadiformis</name>
    <dbReference type="NCBI Taxonomy" id="159417"/>
    <lineage>
        <taxon>Eukaryota</taxon>
        <taxon>Metazoa</taxon>
        <taxon>Chordata</taxon>
        <taxon>Tunicata</taxon>
        <taxon>Ascidiacea</taxon>
        <taxon>Aplousobranchia</taxon>
        <taxon>Clavelinidae</taxon>
        <taxon>Clavelina</taxon>
    </lineage>
</organism>
<keyword evidence="3" id="KW-1185">Reference proteome</keyword>
<evidence type="ECO:0000313" key="3">
    <source>
        <dbReference type="Proteomes" id="UP001642483"/>
    </source>
</evidence>
<comment type="caution">
    <text evidence="2">The sequence shown here is derived from an EMBL/GenBank/DDBJ whole genome shotgun (WGS) entry which is preliminary data.</text>
</comment>
<dbReference type="Proteomes" id="UP001642483">
    <property type="component" value="Unassembled WGS sequence"/>
</dbReference>
<feature type="compositionally biased region" description="Basic and acidic residues" evidence="1">
    <location>
        <begin position="217"/>
        <end position="234"/>
    </location>
</feature>
<feature type="compositionally biased region" description="Basic residues" evidence="1">
    <location>
        <begin position="101"/>
        <end position="111"/>
    </location>
</feature>
<feature type="compositionally biased region" description="Basic and acidic residues" evidence="1">
    <location>
        <begin position="129"/>
        <end position="149"/>
    </location>
</feature>
<feature type="compositionally biased region" description="Basic and acidic residues" evidence="1">
    <location>
        <begin position="77"/>
        <end position="87"/>
    </location>
</feature>
<gene>
    <name evidence="2" type="ORF">CVLEPA_LOCUS14801</name>
</gene>
<evidence type="ECO:0000256" key="1">
    <source>
        <dbReference type="SAM" id="MobiDB-lite"/>
    </source>
</evidence>
<accession>A0ABP0FVY5</accession>
<protein>
    <submittedName>
        <fullName evidence="2">Uncharacterized protein</fullName>
    </submittedName>
</protein>
<proteinExistence type="predicted"/>
<feature type="compositionally biased region" description="Polar residues" evidence="1">
    <location>
        <begin position="61"/>
        <end position="74"/>
    </location>
</feature>
<feature type="compositionally biased region" description="Basic and acidic residues" evidence="1">
    <location>
        <begin position="458"/>
        <end position="471"/>
    </location>
</feature>
<name>A0ABP0FVY5_CLALP</name>
<dbReference type="EMBL" id="CAWYQH010000097">
    <property type="protein sequence ID" value="CAK8683766.1"/>
    <property type="molecule type" value="Genomic_DNA"/>
</dbReference>
<feature type="compositionally biased region" description="Basic residues" evidence="1">
    <location>
        <begin position="324"/>
        <end position="336"/>
    </location>
</feature>
<evidence type="ECO:0000313" key="2">
    <source>
        <dbReference type="EMBL" id="CAK8683766.1"/>
    </source>
</evidence>
<feature type="region of interest" description="Disordered" evidence="1">
    <location>
        <begin position="458"/>
        <end position="480"/>
    </location>
</feature>
<feature type="compositionally biased region" description="Low complexity" evidence="1">
    <location>
        <begin position="88"/>
        <end position="99"/>
    </location>
</feature>